<keyword evidence="1" id="KW-0472">Membrane</keyword>
<feature type="transmembrane region" description="Helical" evidence="1">
    <location>
        <begin position="12"/>
        <end position="31"/>
    </location>
</feature>
<dbReference type="Gene3D" id="2.40.50.100">
    <property type="match status" value="1"/>
</dbReference>
<dbReference type="EMBL" id="RJGP01000161">
    <property type="protein sequence ID" value="RVZ39878.1"/>
    <property type="molecule type" value="Genomic_DNA"/>
</dbReference>
<feature type="non-terminal residue" evidence="2">
    <location>
        <position position="103"/>
    </location>
</feature>
<accession>A0A438XPI3</accession>
<dbReference type="Proteomes" id="UP000289022">
    <property type="component" value="Unassembled WGS sequence"/>
</dbReference>
<protein>
    <submittedName>
        <fullName evidence="2">Biotin/lipoyl-binding protein</fullName>
    </submittedName>
</protein>
<evidence type="ECO:0000313" key="3">
    <source>
        <dbReference type="Proteomes" id="UP000289022"/>
    </source>
</evidence>
<dbReference type="PANTHER" id="PTHR30438:SF1">
    <property type="entry name" value="36 KDA ANTIGEN"/>
    <property type="match status" value="1"/>
</dbReference>
<organism evidence="2 3">
    <name type="scientific">Helicobacter pylori</name>
    <name type="common">Campylobacter pylori</name>
    <dbReference type="NCBI Taxonomy" id="210"/>
    <lineage>
        <taxon>Bacteria</taxon>
        <taxon>Pseudomonadati</taxon>
        <taxon>Campylobacterota</taxon>
        <taxon>Epsilonproteobacteria</taxon>
        <taxon>Campylobacterales</taxon>
        <taxon>Helicobacteraceae</taxon>
        <taxon>Helicobacter</taxon>
    </lineage>
</organism>
<keyword evidence="1" id="KW-0812">Transmembrane</keyword>
<gene>
    <name evidence="2" type="ORF">EC518_04470</name>
</gene>
<comment type="caution">
    <text evidence="2">The sequence shown here is derived from an EMBL/GenBank/DDBJ whole genome shotgun (WGS) entry which is preliminary data.</text>
</comment>
<keyword evidence="1" id="KW-1133">Transmembrane helix</keyword>
<dbReference type="AlphaFoldDB" id="A0A438XPI3"/>
<name>A0A438XPI3_HELPX</name>
<dbReference type="Gene3D" id="1.10.287.470">
    <property type="entry name" value="Helix hairpin bin"/>
    <property type="match status" value="1"/>
</dbReference>
<sequence length="103" mass="11103">MSNSMLDKNKAILTGGGALLLGLIVLFYLAYRPKAEVLQGFLEAREYSVSSKVPGRIEKVFVKKGDHIKKGDLVFSISSPELEAKLAQAEAGHKAAKALSDEV</sequence>
<reference evidence="2 3" key="1">
    <citation type="submission" date="2018-11" db="EMBL/GenBank/DDBJ databases">
        <title>Genetic determinants and prediction of antibiotic resistance phenotypes in Helicobacter pylori.</title>
        <authorList>
            <person name="Wagner K."/>
        </authorList>
    </citation>
    <scope>NUCLEOTIDE SEQUENCE [LARGE SCALE GENOMIC DNA]</scope>
    <source>
        <strain evidence="2 3">ZH70</strain>
    </source>
</reference>
<dbReference type="PANTHER" id="PTHR30438">
    <property type="entry name" value="36 KDA ANTIGEN-RELATED"/>
    <property type="match status" value="1"/>
</dbReference>
<evidence type="ECO:0000313" key="2">
    <source>
        <dbReference type="EMBL" id="RVZ39878.1"/>
    </source>
</evidence>
<dbReference type="SUPFAM" id="SSF111369">
    <property type="entry name" value="HlyD-like secretion proteins"/>
    <property type="match status" value="1"/>
</dbReference>
<proteinExistence type="predicted"/>
<evidence type="ECO:0000256" key="1">
    <source>
        <dbReference type="SAM" id="Phobius"/>
    </source>
</evidence>